<dbReference type="Proteomes" id="UP000503540">
    <property type="component" value="Chromosome"/>
</dbReference>
<proteinExistence type="predicted"/>
<dbReference type="EMBL" id="CP046172">
    <property type="protein sequence ID" value="QIS13643.1"/>
    <property type="molecule type" value="Genomic_DNA"/>
</dbReference>
<gene>
    <name evidence="2" type="ORF">F5544_28990</name>
</gene>
<dbReference type="AlphaFoldDB" id="A0A6G9YL35"/>
<evidence type="ECO:0000259" key="1">
    <source>
        <dbReference type="Pfam" id="PF10686"/>
    </source>
</evidence>
<reference evidence="2 3" key="1">
    <citation type="journal article" date="2019" name="ACS Chem. Biol.">
        <title>Identification and Mobilization of a Cryptic Antibiotic Biosynthesis Gene Locus from a Human-Pathogenic Nocardia Isolate.</title>
        <authorList>
            <person name="Herisse M."/>
            <person name="Ishida K."/>
            <person name="Porter J.L."/>
            <person name="Howden B."/>
            <person name="Hertweck C."/>
            <person name="Stinear T.P."/>
            <person name="Pidot S.J."/>
        </authorList>
    </citation>
    <scope>NUCLEOTIDE SEQUENCE [LARGE SCALE GENOMIC DNA]</scope>
    <source>
        <strain evidence="2 3">AUSMDU00012717</strain>
    </source>
</reference>
<dbReference type="RefSeq" id="WP_167476154.1">
    <property type="nucleotide sequence ID" value="NZ_CP046172.1"/>
</dbReference>
<dbReference type="KEGG" id="nah:F5544_28990"/>
<dbReference type="Pfam" id="PF10686">
    <property type="entry name" value="YAcAr"/>
    <property type="match status" value="1"/>
</dbReference>
<accession>A0A6G9YL35</accession>
<evidence type="ECO:0000313" key="2">
    <source>
        <dbReference type="EMBL" id="QIS13643.1"/>
    </source>
</evidence>
<name>A0A6G9YL35_9NOCA</name>
<protein>
    <submittedName>
        <fullName evidence="2">DUF2493 domain-containing protein</fullName>
    </submittedName>
</protein>
<evidence type="ECO:0000313" key="3">
    <source>
        <dbReference type="Proteomes" id="UP000503540"/>
    </source>
</evidence>
<keyword evidence="3" id="KW-1185">Reference proteome</keyword>
<sequence>MNPQESKRLRVLVTGSRSWTDIGEIREALRPYRSQGATLVHGDARGADRIAAGIWRAWGERDEPHPADWERHGRAAGFSRNQEMVDLGADVCLAFIRDHSAGASHAAGVATAAGIPVHRHERTSHRAIERSRV</sequence>
<feature type="domain" description="YspA cpYpsA-related SLOG" evidence="1">
    <location>
        <begin position="10"/>
        <end position="72"/>
    </location>
</feature>
<organism evidence="2 3">
    <name type="scientific">Nocardia arthritidis</name>
    <dbReference type="NCBI Taxonomy" id="228602"/>
    <lineage>
        <taxon>Bacteria</taxon>
        <taxon>Bacillati</taxon>
        <taxon>Actinomycetota</taxon>
        <taxon>Actinomycetes</taxon>
        <taxon>Mycobacteriales</taxon>
        <taxon>Nocardiaceae</taxon>
        <taxon>Nocardia</taxon>
    </lineage>
</organism>
<dbReference type="InterPro" id="IPR019627">
    <property type="entry name" value="YAcAr"/>
</dbReference>